<evidence type="ECO:0000313" key="3">
    <source>
        <dbReference type="EMBL" id="CRL30023.1"/>
    </source>
</evidence>
<keyword evidence="1" id="KW-1133">Transmembrane helix</keyword>
<gene>
    <name evidence="3" type="ORF">PCAMFM013_S043g000018</name>
</gene>
<dbReference type="AlphaFoldDB" id="A0A0G4PUE8"/>
<keyword evidence="1" id="KW-0472">Membrane</keyword>
<feature type="transmembrane region" description="Helical" evidence="1">
    <location>
        <begin position="131"/>
        <end position="152"/>
    </location>
</feature>
<name>A0A0G4PUE8_PENC3</name>
<protein>
    <submittedName>
        <fullName evidence="3">Str. FM013</fullName>
    </submittedName>
</protein>
<feature type="transmembrane region" description="Helical" evidence="1">
    <location>
        <begin position="42"/>
        <end position="60"/>
    </location>
</feature>
<dbReference type="Proteomes" id="UP000053732">
    <property type="component" value="Unassembled WGS sequence"/>
</dbReference>
<evidence type="ECO:0000313" key="4">
    <source>
        <dbReference type="Proteomes" id="UP000053732"/>
    </source>
</evidence>
<dbReference type="EMBL" id="HG793176">
    <property type="protein sequence ID" value="CRL30023.1"/>
    <property type="molecule type" value="Genomic_DNA"/>
</dbReference>
<organism evidence="3 4">
    <name type="scientific">Penicillium camemberti (strain FM 013)</name>
    <dbReference type="NCBI Taxonomy" id="1429867"/>
    <lineage>
        <taxon>Eukaryota</taxon>
        <taxon>Fungi</taxon>
        <taxon>Dikarya</taxon>
        <taxon>Ascomycota</taxon>
        <taxon>Pezizomycotina</taxon>
        <taxon>Eurotiomycetes</taxon>
        <taxon>Eurotiomycetidae</taxon>
        <taxon>Eurotiales</taxon>
        <taxon>Aspergillaceae</taxon>
        <taxon>Penicillium</taxon>
    </lineage>
</organism>
<feature type="signal peptide" evidence="2">
    <location>
        <begin position="1"/>
        <end position="26"/>
    </location>
</feature>
<proteinExistence type="predicted"/>
<accession>A0A0G4PUE8</accession>
<evidence type="ECO:0000256" key="1">
    <source>
        <dbReference type="SAM" id="Phobius"/>
    </source>
</evidence>
<sequence length="263" mass="29245">MEIPTSVHAALATVLLCLCLVRLVLSQRAVQENSLHQKLDLALSLPMIALQAVLVGLSWGRPIGTEMEVIVGFTSLFPSLLGYLRMIILLRNLPKAPYVWRMCLPSIALSSGLVKVMATLLGTYVHHPLQFIVLFVLFVDYLGLASFLWWLNGDTTARSPPQVQLRCALYCTYGVTAVMLFMAILGAVMDCWLLFLQCKTITAIKRSRPWPTPQYEGPKWPPWLRTVANIGKNTRSFQQGQLFSIPASRVSSVILVTLDTLCG</sequence>
<feature type="transmembrane region" description="Helical" evidence="1">
    <location>
        <begin position="172"/>
        <end position="196"/>
    </location>
</feature>
<feature type="transmembrane region" description="Helical" evidence="1">
    <location>
        <begin position="98"/>
        <end position="124"/>
    </location>
</feature>
<keyword evidence="2" id="KW-0732">Signal</keyword>
<feature type="chain" id="PRO_5005195633" evidence="2">
    <location>
        <begin position="27"/>
        <end position="263"/>
    </location>
</feature>
<reference evidence="3 4" key="1">
    <citation type="journal article" date="2014" name="Nat. Commun.">
        <title>Multiple recent horizontal transfers of a large genomic region in cheese making fungi.</title>
        <authorList>
            <person name="Cheeseman K."/>
            <person name="Ropars J."/>
            <person name="Renault P."/>
            <person name="Dupont J."/>
            <person name="Gouzy J."/>
            <person name="Branca A."/>
            <person name="Abraham A.L."/>
            <person name="Ceppi M."/>
            <person name="Conseiller E."/>
            <person name="Debuchy R."/>
            <person name="Malagnac F."/>
            <person name="Goarin A."/>
            <person name="Silar P."/>
            <person name="Lacoste S."/>
            <person name="Sallet E."/>
            <person name="Bensimon A."/>
            <person name="Giraud T."/>
            <person name="Brygoo Y."/>
        </authorList>
    </citation>
    <scope>NUCLEOTIDE SEQUENCE [LARGE SCALE GENOMIC DNA]</scope>
    <source>
        <strain evidence="4">FM 013</strain>
    </source>
</reference>
<feature type="transmembrane region" description="Helical" evidence="1">
    <location>
        <begin position="67"/>
        <end position="86"/>
    </location>
</feature>
<evidence type="ECO:0000256" key="2">
    <source>
        <dbReference type="SAM" id="SignalP"/>
    </source>
</evidence>
<keyword evidence="1" id="KW-0812">Transmembrane</keyword>
<keyword evidence="4" id="KW-1185">Reference proteome</keyword>